<name>A0A8S2SUR1_9BILA</name>
<organism evidence="1 2">
    <name type="scientific">Rotaria magnacalcarata</name>
    <dbReference type="NCBI Taxonomy" id="392030"/>
    <lineage>
        <taxon>Eukaryota</taxon>
        <taxon>Metazoa</taxon>
        <taxon>Spiralia</taxon>
        <taxon>Gnathifera</taxon>
        <taxon>Rotifera</taxon>
        <taxon>Eurotatoria</taxon>
        <taxon>Bdelloidea</taxon>
        <taxon>Philodinida</taxon>
        <taxon>Philodinidae</taxon>
        <taxon>Rotaria</taxon>
    </lineage>
</organism>
<dbReference type="AlphaFoldDB" id="A0A8S2SUR1"/>
<evidence type="ECO:0000313" key="2">
    <source>
        <dbReference type="Proteomes" id="UP000676336"/>
    </source>
</evidence>
<sequence length="53" mass="6075">DLVFILRYLELLYLPVFFLLKGIRRPLNPLAKPDIQLSFVSESLGSAMPAERN</sequence>
<feature type="non-terminal residue" evidence="1">
    <location>
        <position position="1"/>
    </location>
</feature>
<proteinExistence type="predicted"/>
<evidence type="ECO:0000313" key="1">
    <source>
        <dbReference type="EMBL" id="CAF4250677.1"/>
    </source>
</evidence>
<comment type="caution">
    <text evidence="1">The sequence shown here is derived from an EMBL/GenBank/DDBJ whole genome shotgun (WGS) entry which is preliminary data.</text>
</comment>
<accession>A0A8S2SUR1</accession>
<dbReference type="EMBL" id="CAJOBI010026979">
    <property type="protein sequence ID" value="CAF4250677.1"/>
    <property type="molecule type" value="Genomic_DNA"/>
</dbReference>
<dbReference type="Proteomes" id="UP000676336">
    <property type="component" value="Unassembled WGS sequence"/>
</dbReference>
<gene>
    <name evidence="1" type="ORF">SMN809_LOCUS23985</name>
</gene>
<reference evidence="1" key="1">
    <citation type="submission" date="2021-02" db="EMBL/GenBank/DDBJ databases">
        <authorList>
            <person name="Nowell W R."/>
        </authorList>
    </citation>
    <scope>NUCLEOTIDE SEQUENCE</scope>
</reference>
<protein>
    <submittedName>
        <fullName evidence="1">Uncharacterized protein</fullName>
    </submittedName>
</protein>